<dbReference type="InterPro" id="IPR001841">
    <property type="entry name" value="Znf_RING"/>
</dbReference>
<evidence type="ECO:0000313" key="8">
    <source>
        <dbReference type="EMBL" id="CAH1790518.1"/>
    </source>
</evidence>
<dbReference type="SUPFAM" id="SSF57850">
    <property type="entry name" value="RING/U-box"/>
    <property type="match status" value="1"/>
</dbReference>
<dbReference type="Pfam" id="PF13445">
    <property type="entry name" value="zf-RING_UBOX"/>
    <property type="match status" value="1"/>
</dbReference>
<dbReference type="PANTHER" id="PTHR25462:SF296">
    <property type="entry name" value="MEIOTIC P26, ISOFORM F"/>
    <property type="match status" value="1"/>
</dbReference>
<dbReference type="InterPro" id="IPR017907">
    <property type="entry name" value="Znf_RING_CS"/>
</dbReference>
<dbReference type="Pfam" id="PF00643">
    <property type="entry name" value="zf-B_box"/>
    <property type="match status" value="1"/>
</dbReference>
<gene>
    <name evidence="8" type="ORF">OFUS_LOCUS15712</name>
</gene>
<dbReference type="InterPro" id="IPR000315">
    <property type="entry name" value="Znf_B-box"/>
</dbReference>
<evidence type="ECO:0000256" key="6">
    <source>
        <dbReference type="SAM" id="Coils"/>
    </source>
</evidence>
<dbReference type="Proteomes" id="UP000749559">
    <property type="component" value="Unassembled WGS sequence"/>
</dbReference>
<dbReference type="Gene3D" id="2.120.10.30">
    <property type="entry name" value="TolB, C-terminal domain"/>
    <property type="match status" value="1"/>
</dbReference>
<dbReference type="PANTHER" id="PTHR25462">
    <property type="entry name" value="BONUS, ISOFORM C-RELATED"/>
    <property type="match status" value="1"/>
</dbReference>
<keyword evidence="3" id="KW-0677">Repeat</keyword>
<keyword evidence="6" id="KW-0175">Coiled coil</keyword>
<dbReference type="AlphaFoldDB" id="A0A8J1UYX4"/>
<name>A0A8J1UYX4_OWEFU</name>
<proteinExistence type="predicted"/>
<evidence type="ECO:0000256" key="1">
    <source>
        <dbReference type="ARBA" id="ARBA00022553"/>
    </source>
</evidence>
<dbReference type="Gene3D" id="3.30.160.60">
    <property type="entry name" value="Classic Zinc Finger"/>
    <property type="match status" value="1"/>
</dbReference>
<dbReference type="SUPFAM" id="SSF57845">
    <property type="entry name" value="B-box zinc-binding domain"/>
    <property type="match status" value="1"/>
</dbReference>
<reference evidence="8" key="1">
    <citation type="submission" date="2022-03" db="EMBL/GenBank/DDBJ databases">
        <authorList>
            <person name="Martin C."/>
        </authorList>
    </citation>
    <scope>NUCLEOTIDE SEQUENCE</scope>
</reference>
<dbReference type="InterPro" id="IPR001258">
    <property type="entry name" value="NHL_repeat"/>
</dbReference>
<comment type="caution">
    <text evidence="8">The sequence shown here is derived from an EMBL/GenBank/DDBJ whole genome shotgun (WGS) entry which is preliminary data.</text>
</comment>
<dbReference type="InterPro" id="IPR011042">
    <property type="entry name" value="6-blade_b-propeller_TolB-like"/>
</dbReference>
<evidence type="ECO:0000256" key="2">
    <source>
        <dbReference type="ARBA" id="ARBA00022723"/>
    </source>
</evidence>
<evidence type="ECO:0000256" key="4">
    <source>
        <dbReference type="ARBA" id="ARBA00022771"/>
    </source>
</evidence>
<evidence type="ECO:0000256" key="3">
    <source>
        <dbReference type="ARBA" id="ARBA00022737"/>
    </source>
</evidence>
<dbReference type="PROSITE" id="PS51125">
    <property type="entry name" value="NHL"/>
    <property type="match status" value="1"/>
</dbReference>
<keyword evidence="4" id="KW-0863">Zinc-finger</keyword>
<evidence type="ECO:0000256" key="7">
    <source>
        <dbReference type="SAM" id="MobiDB-lite"/>
    </source>
</evidence>
<organism evidence="8 9">
    <name type="scientific">Owenia fusiformis</name>
    <name type="common">Polychaete worm</name>
    <dbReference type="NCBI Taxonomy" id="6347"/>
    <lineage>
        <taxon>Eukaryota</taxon>
        <taxon>Metazoa</taxon>
        <taxon>Spiralia</taxon>
        <taxon>Lophotrochozoa</taxon>
        <taxon>Annelida</taxon>
        <taxon>Polychaeta</taxon>
        <taxon>Sedentaria</taxon>
        <taxon>Canalipalpata</taxon>
        <taxon>Sabellida</taxon>
        <taxon>Oweniida</taxon>
        <taxon>Oweniidae</taxon>
        <taxon>Owenia</taxon>
    </lineage>
</organism>
<dbReference type="Gene3D" id="3.30.40.10">
    <property type="entry name" value="Zinc/RING finger domain, C3HC4 (zinc finger)"/>
    <property type="match status" value="1"/>
</dbReference>
<dbReference type="EMBL" id="CAIIXF020000007">
    <property type="protein sequence ID" value="CAH1790518.1"/>
    <property type="molecule type" value="Genomic_DNA"/>
</dbReference>
<keyword evidence="2" id="KW-0479">Metal-binding</keyword>
<feature type="region of interest" description="Disordered" evidence="7">
    <location>
        <begin position="327"/>
        <end position="355"/>
    </location>
</feature>
<evidence type="ECO:0000256" key="5">
    <source>
        <dbReference type="ARBA" id="ARBA00022833"/>
    </source>
</evidence>
<dbReference type="SUPFAM" id="SSF63829">
    <property type="entry name" value="Calcium-dependent phosphotriesterase"/>
    <property type="match status" value="1"/>
</dbReference>
<keyword evidence="9" id="KW-1185">Reference proteome</keyword>
<protein>
    <submittedName>
        <fullName evidence="8">Uncharacterized protein</fullName>
    </submittedName>
</protein>
<keyword evidence="5" id="KW-0862">Zinc</keyword>
<feature type="coiled-coil region" evidence="6">
    <location>
        <begin position="147"/>
        <end position="218"/>
    </location>
</feature>
<accession>A0A8J1UYX4</accession>
<dbReference type="PROSITE" id="PS50119">
    <property type="entry name" value="ZF_BBOX"/>
    <property type="match status" value="1"/>
</dbReference>
<dbReference type="SMART" id="SM00336">
    <property type="entry name" value="BBOX"/>
    <property type="match status" value="1"/>
</dbReference>
<dbReference type="InterPro" id="IPR013083">
    <property type="entry name" value="Znf_RING/FYVE/PHD"/>
</dbReference>
<keyword evidence="1" id="KW-0597">Phosphoprotein</keyword>
<dbReference type="PROSITE" id="PS00518">
    <property type="entry name" value="ZF_RING_1"/>
    <property type="match status" value="1"/>
</dbReference>
<dbReference type="OrthoDB" id="111250at2759"/>
<evidence type="ECO:0000313" key="9">
    <source>
        <dbReference type="Proteomes" id="UP000749559"/>
    </source>
</evidence>
<sequence length="620" mass="70030">MKRTHPKVKAMAEASEEQNEQFKPILQCKLCLEDLDNPKLLPCHHSFCLKCVEGLVVNNDPEEPLRCPVCRDEWQVPAGGSSALRADFKINTLKEILAAQPCSKPTKCEHHPDKPLQLFCKEDSCAICISCTKDHTGHSFVELDAVVKEFEEEWNKEKEEYLKLLAERLKKVEDDKLYFKNENERLTKELEQDHKRVIEAINNLFSSLKQNIDEYHQKECQSRAALEENLQTSKAMIETFTTHLGTIQDNVEKARLCIGFKKQGLLTPAHLPPDPYQFRPCEIMHNRIIFGSLYQRGFDDNITLMSMLHHPMSMLSLENVQAEISQNTQMSISDDQREEDESMRTSDRGSIIQHSPEKSLLMPTQKYFPKPVVINMTKLSTLKWIRDIAEVDTSTRVVVRDNEVQFYNNSELTYTKHVSMNHVAITPDKCLALTNSTGLISIYDKEGVHKRDIKTPFTYLIGIACNDNGELVVNDRKPGTVAHIDYNTGEVVTITPEGLFPASLSIAVNLNNDVVVPDYSKHCITVVDRYGNKKMEYGAEGSDDGQLKHPLSVCTDGNNIIVADAGNNRVSLICSTGHLIKHLLTGEDGLMGPVCVAIGHQEHLLVGDILGNVYEVEFKE</sequence>
<dbReference type="InterPro" id="IPR047153">
    <property type="entry name" value="TRIM45/56/19-like"/>
</dbReference>
<dbReference type="PROSITE" id="PS50089">
    <property type="entry name" value="ZF_RING_2"/>
    <property type="match status" value="1"/>
</dbReference>
<dbReference type="InterPro" id="IPR027370">
    <property type="entry name" value="Znf-RING_euk"/>
</dbReference>
<dbReference type="GO" id="GO:0008270">
    <property type="term" value="F:zinc ion binding"/>
    <property type="evidence" value="ECO:0007669"/>
    <property type="project" value="UniProtKB-KW"/>
</dbReference>
<dbReference type="SMART" id="SM00184">
    <property type="entry name" value="RING"/>
    <property type="match status" value="1"/>
</dbReference>